<evidence type="ECO:0000259" key="1">
    <source>
        <dbReference type="Pfam" id="PF13362"/>
    </source>
</evidence>
<dbReference type="InterPro" id="IPR006171">
    <property type="entry name" value="TOPRIM_dom"/>
</dbReference>
<protein>
    <recommendedName>
        <fullName evidence="1">Toprim domain-containing protein</fullName>
    </recommendedName>
</protein>
<sequence>MAYKYDKGQVQGNASGRWFEIFQALDTRLSKAASNAGGHVPCPAGIGGSDSFRFEISSNTDGHAFSNQADNRKLSDGFGVLIWLNGWSFPDTLKRVADYLDDNRGRVSTQPTTTTPDTEGWKRKAVALKRMLDRAASVPNESVRAYYYNRGLELAAGIASPSLWYHKGVSISYRGQTIKDGGSWVTVPAIIGRMSGSQGWTGAQIIRLTKDGYKASEFMRDAIEQATGTRPEQVSDKQLLKTVPNMSGSAVRLGKAESTLCVGEGLETMLAVALALDTRSVASAGTAVLLERLEIPPQVNRLLIFADKDRTERGLQAAEVLRDRVKDQMEVKILLPPSPVPGDAKGIDWLDDIKNLGSWKTCVD</sequence>
<accession>A0A6S6TK83</accession>
<gene>
    <name evidence="2" type="ORF">HELGO_WM44842</name>
</gene>
<reference evidence="2" key="1">
    <citation type="submission" date="2020-01" db="EMBL/GenBank/DDBJ databases">
        <authorList>
            <person name="Meier V. D."/>
            <person name="Meier V D."/>
        </authorList>
    </citation>
    <scope>NUCLEOTIDE SEQUENCE</scope>
    <source>
        <strain evidence="2">HLG_WM_MAG_08</strain>
    </source>
</reference>
<organism evidence="2">
    <name type="scientific">uncultured Thiotrichaceae bacterium</name>
    <dbReference type="NCBI Taxonomy" id="298394"/>
    <lineage>
        <taxon>Bacteria</taxon>
        <taxon>Pseudomonadati</taxon>
        <taxon>Pseudomonadota</taxon>
        <taxon>Gammaproteobacteria</taxon>
        <taxon>Thiotrichales</taxon>
        <taxon>Thiotrichaceae</taxon>
        <taxon>environmental samples</taxon>
    </lineage>
</organism>
<evidence type="ECO:0000313" key="2">
    <source>
        <dbReference type="EMBL" id="CAA6815258.1"/>
    </source>
</evidence>
<dbReference type="CDD" id="cd01029">
    <property type="entry name" value="TOPRIM_primases"/>
    <property type="match status" value="1"/>
</dbReference>
<name>A0A6S6TK83_9GAMM</name>
<feature type="domain" description="Toprim" evidence="1">
    <location>
        <begin position="260"/>
        <end position="355"/>
    </location>
</feature>
<proteinExistence type="predicted"/>
<dbReference type="AlphaFoldDB" id="A0A6S6TK83"/>
<dbReference type="EMBL" id="CACVAV010000247">
    <property type="protein sequence ID" value="CAA6815258.1"/>
    <property type="molecule type" value="Genomic_DNA"/>
</dbReference>
<dbReference type="Pfam" id="PF13362">
    <property type="entry name" value="Toprim_3"/>
    <property type="match status" value="1"/>
</dbReference>
<dbReference type="InterPro" id="IPR034154">
    <property type="entry name" value="TOPRIM_DnaG/twinkle"/>
</dbReference>